<sequence>MPPRHYLFPPFPISPPGPAWRCFFAFLQPLGVPMASSEDEATTKTTSVYIQAARVEALSRAAIRVSYETNSPRQISPSELARYLIDNYLEQAVKELIAESARK</sequence>
<organism evidence="1 2">
    <name type="scientific">Pseudomonas savastanoi pv. phaseolicola (strain 1448A / Race 6)</name>
    <name type="common">Pseudomonas syringae pv. phaseolicola (strain 1448A / Race 6)</name>
    <dbReference type="NCBI Taxonomy" id="264730"/>
    <lineage>
        <taxon>Bacteria</taxon>
        <taxon>Pseudomonadati</taxon>
        <taxon>Pseudomonadota</taxon>
        <taxon>Gammaproteobacteria</taxon>
        <taxon>Pseudomonadales</taxon>
        <taxon>Pseudomonadaceae</taxon>
        <taxon>Pseudomonas</taxon>
    </lineage>
</organism>
<dbReference type="KEGG" id="psp:PSPPH_B0024"/>
<keyword evidence="1" id="KW-0614">Plasmid</keyword>
<dbReference type="EMBL" id="CP000060">
    <property type="protein sequence ID" value="AAZ38069.1"/>
    <property type="molecule type" value="Genomic_DNA"/>
</dbReference>
<evidence type="ECO:0000313" key="1">
    <source>
        <dbReference type="EMBL" id="AAZ38069.1"/>
    </source>
</evidence>
<dbReference type="HOGENOM" id="CLU_2275048_0_0_6"/>
<evidence type="ECO:0000313" key="2">
    <source>
        <dbReference type="Proteomes" id="UP000000551"/>
    </source>
</evidence>
<dbReference type="Proteomes" id="UP000000551">
    <property type="component" value="Plasmid small"/>
</dbReference>
<protein>
    <submittedName>
        <fullName evidence="1">Uncharacterized protein</fullName>
    </submittedName>
</protein>
<accession>Q48B17</accession>
<geneLocation type="plasmid" evidence="1 2">
    <name>small</name>
</geneLocation>
<dbReference type="AlphaFoldDB" id="Q48B17"/>
<name>Q48B17_PSE14</name>
<gene>
    <name evidence="1" type="ordered locus">PSPPH_B0024</name>
</gene>
<reference evidence="1 2" key="1">
    <citation type="journal article" date="2005" name="J. Bacteriol.">
        <title>Whole-genome sequence analysis of Pseudomonas syringae pv. phaseolicola 1448A reveals divergence among pathovars in genes involved in virulence and transposition.</title>
        <authorList>
            <person name="Joardar V."/>
            <person name="Lindeberg M."/>
            <person name="Jackson R.W."/>
            <person name="Selengut J."/>
            <person name="Dodson R."/>
            <person name="Brinkac L.M."/>
            <person name="Daugherty S.C."/>
            <person name="Deboy R."/>
            <person name="Durkin A.S."/>
            <person name="Giglio M.G."/>
            <person name="Madupu R."/>
            <person name="Nelson W.C."/>
            <person name="Rosovitz M.J."/>
            <person name="Sullivan S."/>
            <person name="Crabtree J."/>
            <person name="Creasy T."/>
            <person name="Davidsen T."/>
            <person name="Haft D.H."/>
            <person name="Zafar N."/>
            <person name="Zhou L."/>
            <person name="Halpin R."/>
            <person name="Holley T."/>
            <person name="Khouri H."/>
            <person name="Feldblyum T."/>
            <person name="White O."/>
            <person name="Fraser C.M."/>
            <person name="Chatterjee A.K."/>
            <person name="Cartinhour S."/>
            <person name="Schneider D.J."/>
            <person name="Mansfield J."/>
            <person name="Collmer A."/>
            <person name="Buell C.R."/>
        </authorList>
    </citation>
    <scope>NUCLEOTIDE SEQUENCE [LARGE SCALE GENOMIC DNA]</scope>
    <source>
        <strain evidence="2">1448A / Race 6</strain>
        <plasmid evidence="1 2">small</plasmid>
    </source>
</reference>
<proteinExistence type="predicted"/>